<reference evidence="12" key="1">
    <citation type="submission" date="2019-02" db="EMBL/GenBank/DDBJ databases">
        <authorList>
            <person name="Gruber-Vodicka R. H."/>
            <person name="Seah K. B. B."/>
        </authorList>
    </citation>
    <scope>NUCLEOTIDE SEQUENCE</scope>
    <source>
        <strain evidence="10">BECK_BY1</strain>
        <strain evidence="12">BECK_BY2</strain>
        <strain evidence="11">BECK_BY3</strain>
    </source>
</reference>
<keyword evidence="6 9" id="KW-1133">Transmembrane helix</keyword>
<keyword evidence="7 9" id="KW-0472">Membrane</keyword>
<dbReference type="EMBL" id="CAADFX010000001">
    <property type="protein sequence ID" value="VFK50653.1"/>
    <property type="molecule type" value="Genomic_DNA"/>
</dbReference>
<feature type="transmembrane region" description="Helical" evidence="9">
    <location>
        <begin position="63"/>
        <end position="81"/>
    </location>
</feature>
<dbReference type="PANTHER" id="PTHR30574">
    <property type="entry name" value="INNER MEMBRANE PROTEIN YEDE"/>
    <property type="match status" value="1"/>
</dbReference>
<name>A0A450ZQX7_9GAMM</name>
<feature type="transmembrane region" description="Helical" evidence="9">
    <location>
        <begin position="410"/>
        <end position="432"/>
    </location>
</feature>
<dbReference type="Pfam" id="PF04143">
    <property type="entry name" value="Sulf_transp"/>
    <property type="match status" value="1"/>
</dbReference>
<evidence type="ECO:0000256" key="9">
    <source>
        <dbReference type="SAM" id="Phobius"/>
    </source>
</evidence>
<keyword evidence="2" id="KW-0813">Transport</keyword>
<comment type="similarity">
    <text evidence="8">Belongs to the TsuA/YedE (TC 9.B.102) family.</text>
</comment>
<gene>
    <name evidence="10" type="ORF">BECKTUN1418D_GA0071000_10014</name>
    <name evidence="12" type="ORF">BECKTUN1418E_GA0071001_10384</name>
    <name evidence="11" type="ORF">BECKTUN1418F_GA0071002_10384</name>
</gene>
<keyword evidence="3" id="KW-1003">Cell membrane</keyword>
<feature type="transmembrane region" description="Helical" evidence="9">
    <location>
        <begin position="353"/>
        <end position="372"/>
    </location>
</feature>
<feature type="transmembrane region" description="Helical" evidence="9">
    <location>
        <begin position="130"/>
        <end position="151"/>
    </location>
</feature>
<evidence type="ECO:0000313" key="12">
    <source>
        <dbReference type="EMBL" id="VFK56160.1"/>
    </source>
</evidence>
<evidence type="ECO:0000256" key="1">
    <source>
        <dbReference type="ARBA" id="ARBA00004429"/>
    </source>
</evidence>
<feature type="transmembrane region" description="Helical" evidence="9">
    <location>
        <begin position="290"/>
        <end position="309"/>
    </location>
</feature>
<dbReference type="GO" id="GO:0005886">
    <property type="term" value="C:plasma membrane"/>
    <property type="evidence" value="ECO:0007669"/>
    <property type="project" value="UniProtKB-SubCell"/>
</dbReference>
<evidence type="ECO:0000256" key="6">
    <source>
        <dbReference type="ARBA" id="ARBA00022989"/>
    </source>
</evidence>
<feature type="transmembrane region" description="Helical" evidence="9">
    <location>
        <begin position="231"/>
        <end position="250"/>
    </location>
</feature>
<dbReference type="EMBL" id="CAADFY010000038">
    <property type="protein sequence ID" value="VFK54137.1"/>
    <property type="molecule type" value="Genomic_DNA"/>
</dbReference>
<proteinExistence type="inferred from homology"/>
<protein>
    <submittedName>
        <fullName evidence="12">Sulphur transport</fullName>
    </submittedName>
</protein>
<evidence type="ECO:0000256" key="3">
    <source>
        <dbReference type="ARBA" id="ARBA00022475"/>
    </source>
</evidence>
<feature type="transmembrane region" description="Helical" evidence="9">
    <location>
        <begin position="9"/>
        <end position="29"/>
    </location>
</feature>
<dbReference type="PANTHER" id="PTHR30574:SF1">
    <property type="entry name" value="SULPHUR TRANSPORT DOMAIN-CONTAINING PROTEIN"/>
    <property type="match status" value="1"/>
</dbReference>
<keyword evidence="4" id="KW-0997">Cell inner membrane</keyword>
<evidence type="ECO:0000313" key="10">
    <source>
        <dbReference type="EMBL" id="VFK50653.1"/>
    </source>
</evidence>
<evidence type="ECO:0000256" key="8">
    <source>
        <dbReference type="ARBA" id="ARBA00035655"/>
    </source>
</evidence>
<dbReference type="AlphaFoldDB" id="A0A450ZQX7"/>
<sequence>MKKLWTRQWPFWLGGLFVGLAEIVFYYRYDMFIVVTTGFAQMYAVSEKYLFGIDWVARLYEPGIHWVIIGAVLGARLVAMAEGESRAWVHYQWPMLLLSFIGGFLFSFGTRIAGGCTTHHFVGGLPSMSIASWVVLLSGIPFAFFAFQFAMKIKMGGYFRHQETLEMARRFHKDPEQPQPGYDPNYKSWRDPLRIFLILFLLTFLLLPLYFALFSDEIYGSVQGGFGWDNVAWQMITGLLLGFGIAKCGFGTECSVMAPESVFTKPGYFLRGGVPLATYRMFRGMLPLQGFMVAIVVFNLFIMATWMTGYGSIPNAAGEQGLYWGHILGGPLLAVGAVFMIGCEVRTYARLGLGYATALAALPGFYIGYLPYTLFNEEIDAVVFGEGLTDFITFAEWGFYTIGGTEESWAIGYSLFLIAILVFSFGYGRYFLKTNLAALLTKNTDELVFDASHITHEETSSKTTTVAGTSK</sequence>
<evidence type="ECO:0000313" key="11">
    <source>
        <dbReference type="EMBL" id="VFK54137.1"/>
    </source>
</evidence>
<keyword evidence="5 9" id="KW-0812">Transmembrane</keyword>
<evidence type="ECO:0000256" key="4">
    <source>
        <dbReference type="ARBA" id="ARBA00022519"/>
    </source>
</evidence>
<feature type="transmembrane region" description="Helical" evidence="9">
    <location>
        <begin position="321"/>
        <end position="341"/>
    </location>
</feature>
<feature type="transmembrane region" description="Helical" evidence="9">
    <location>
        <begin position="93"/>
        <end position="110"/>
    </location>
</feature>
<feature type="transmembrane region" description="Helical" evidence="9">
    <location>
        <begin position="193"/>
        <end position="211"/>
    </location>
</feature>
<comment type="subcellular location">
    <subcellularLocation>
        <location evidence="1">Cell inner membrane</location>
        <topology evidence="1">Multi-pass membrane protein</topology>
    </subcellularLocation>
</comment>
<dbReference type="EMBL" id="CAADFV010000038">
    <property type="protein sequence ID" value="VFK56160.1"/>
    <property type="molecule type" value="Genomic_DNA"/>
</dbReference>
<accession>A0A450ZQX7</accession>
<evidence type="ECO:0000256" key="7">
    <source>
        <dbReference type="ARBA" id="ARBA00023136"/>
    </source>
</evidence>
<dbReference type="InterPro" id="IPR007272">
    <property type="entry name" value="Sulf_transp_TsuA/YedE"/>
</dbReference>
<evidence type="ECO:0000256" key="5">
    <source>
        <dbReference type="ARBA" id="ARBA00022692"/>
    </source>
</evidence>
<organism evidence="12">
    <name type="scientific">Candidatus Kentrum sp. TUN</name>
    <dbReference type="NCBI Taxonomy" id="2126343"/>
    <lineage>
        <taxon>Bacteria</taxon>
        <taxon>Pseudomonadati</taxon>
        <taxon>Pseudomonadota</taxon>
        <taxon>Gammaproteobacteria</taxon>
        <taxon>Candidatus Kentrum</taxon>
    </lineage>
</organism>
<evidence type="ECO:0000256" key="2">
    <source>
        <dbReference type="ARBA" id="ARBA00022448"/>
    </source>
</evidence>